<reference evidence="2" key="1">
    <citation type="submission" date="2022-01" db="EMBL/GenBank/DDBJ databases">
        <authorList>
            <person name="Lagorce A."/>
        </authorList>
    </citation>
    <scope>NUCLEOTIDE SEQUENCE</scope>
    <source>
        <strain evidence="2">Th15_F1_D04</strain>
    </source>
</reference>
<dbReference type="Proteomes" id="UP001295420">
    <property type="component" value="Unassembled WGS sequence"/>
</dbReference>
<feature type="transmembrane region" description="Helical" evidence="1">
    <location>
        <begin position="25"/>
        <end position="43"/>
    </location>
</feature>
<dbReference type="AlphaFoldDB" id="A0AAU9QAD0"/>
<keyword evidence="1" id="KW-0812">Transmembrane</keyword>
<dbReference type="EMBL" id="CAKMTQ010000030">
    <property type="protein sequence ID" value="CAH1534099.1"/>
    <property type="molecule type" value="Genomic_DNA"/>
</dbReference>
<evidence type="ECO:0000256" key="1">
    <source>
        <dbReference type="SAM" id="Phobius"/>
    </source>
</evidence>
<evidence type="ECO:0000313" key="2">
    <source>
        <dbReference type="EMBL" id="CAH1534099.1"/>
    </source>
</evidence>
<dbReference type="Pfam" id="PF04964">
    <property type="entry name" value="Flp_Fap"/>
    <property type="match status" value="1"/>
</dbReference>
<accession>A0AAU9QAD0</accession>
<comment type="caution">
    <text evidence="2">The sequence shown here is derived from an EMBL/GenBank/DDBJ whole genome shotgun (WGS) entry which is preliminary data.</text>
</comment>
<dbReference type="InterPro" id="IPR007047">
    <property type="entry name" value="Flp_Fap"/>
</dbReference>
<protein>
    <submittedName>
        <fullName evidence="2">Flp pilus assembly protein, pilin Flp</fullName>
    </submittedName>
</protein>
<evidence type="ECO:0000313" key="3">
    <source>
        <dbReference type="Proteomes" id="UP001295420"/>
    </source>
</evidence>
<sequence length="69" mass="7497">MLLNLYVQFCHLMSKFHNDERGVTAVEYAIIAVAISAIVLAMFNGELNDALQAAMDTIAENINAANTVP</sequence>
<organism evidence="2 3">
    <name type="scientific">Vibrio owensii</name>
    <dbReference type="NCBI Taxonomy" id="696485"/>
    <lineage>
        <taxon>Bacteria</taxon>
        <taxon>Pseudomonadati</taxon>
        <taxon>Pseudomonadota</taxon>
        <taxon>Gammaproteobacteria</taxon>
        <taxon>Vibrionales</taxon>
        <taxon>Vibrionaceae</taxon>
        <taxon>Vibrio</taxon>
    </lineage>
</organism>
<keyword evidence="1" id="KW-0472">Membrane</keyword>
<proteinExistence type="predicted"/>
<gene>
    <name evidence="2" type="ORF">THF1D04_360006</name>
</gene>
<name>A0AAU9QAD0_9VIBR</name>
<dbReference type="RefSeq" id="WP_409931480.1">
    <property type="nucleotide sequence ID" value="NZ_CAKMTQ010000030.1"/>
</dbReference>
<keyword evidence="1" id="KW-1133">Transmembrane helix</keyword>